<dbReference type="Pfam" id="PF13472">
    <property type="entry name" value="Lipase_GDSL_2"/>
    <property type="match status" value="1"/>
</dbReference>
<dbReference type="GO" id="GO:0052689">
    <property type="term" value="F:carboxylic ester hydrolase activity"/>
    <property type="evidence" value="ECO:0007669"/>
    <property type="project" value="InterPro"/>
</dbReference>
<dbReference type="CDD" id="cd00161">
    <property type="entry name" value="beta-trefoil_Ricin-like"/>
    <property type="match status" value="1"/>
</dbReference>
<evidence type="ECO:0000313" key="3">
    <source>
        <dbReference type="Proteomes" id="UP000468388"/>
    </source>
</evidence>
<keyword evidence="3" id="KW-1185">Reference proteome</keyword>
<dbReference type="Gene3D" id="2.60.120.260">
    <property type="entry name" value="Galactose-binding domain-like"/>
    <property type="match status" value="1"/>
</dbReference>
<dbReference type="InterPro" id="IPR037461">
    <property type="entry name" value="CtCE2-like_dom"/>
</dbReference>
<dbReference type="InterPro" id="IPR013830">
    <property type="entry name" value="SGNH_hydro"/>
</dbReference>
<dbReference type="AlphaFoldDB" id="A0A6N8JBH3"/>
<reference evidence="2 3" key="1">
    <citation type="submission" date="2019-12" db="EMBL/GenBank/DDBJ databases">
        <title>The draft genomic sequence of strain Chitinophaga oryziterrae JCM 16595.</title>
        <authorList>
            <person name="Zhang X."/>
        </authorList>
    </citation>
    <scope>NUCLEOTIDE SEQUENCE [LARGE SCALE GENOMIC DNA]</scope>
    <source>
        <strain evidence="2 3">JCM 16595</strain>
    </source>
</reference>
<dbReference type="Pfam" id="PF14200">
    <property type="entry name" value="RicinB_lectin_2"/>
    <property type="match status" value="2"/>
</dbReference>
<dbReference type="Proteomes" id="UP000468388">
    <property type="component" value="Unassembled WGS sequence"/>
</dbReference>
<dbReference type="Gene3D" id="2.80.10.50">
    <property type="match status" value="3"/>
</dbReference>
<feature type="domain" description="Ricin B lectin" evidence="1">
    <location>
        <begin position="352"/>
        <end position="489"/>
    </location>
</feature>
<dbReference type="SMART" id="SM00458">
    <property type="entry name" value="RICIN"/>
    <property type="match status" value="1"/>
</dbReference>
<proteinExistence type="predicted"/>
<evidence type="ECO:0000259" key="1">
    <source>
        <dbReference type="SMART" id="SM00458"/>
    </source>
</evidence>
<evidence type="ECO:0000313" key="2">
    <source>
        <dbReference type="EMBL" id="MVT41472.1"/>
    </source>
</evidence>
<dbReference type="CDD" id="cd01831">
    <property type="entry name" value="Endoglucanase_E_like"/>
    <property type="match status" value="1"/>
</dbReference>
<dbReference type="PANTHER" id="PTHR37834:SF2">
    <property type="entry name" value="ESTERASE, SGNH HYDROLASE-TYPE"/>
    <property type="match status" value="1"/>
</dbReference>
<dbReference type="InterPro" id="IPR000772">
    <property type="entry name" value="Ricin_B_lectin"/>
</dbReference>
<dbReference type="RefSeq" id="WP_157300100.1">
    <property type="nucleotide sequence ID" value="NZ_BAAAZB010000025.1"/>
</dbReference>
<accession>A0A6N8JBH3</accession>
<dbReference type="PROSITE" id="PS50231">
    <property type="entry name" value="RICIN_B_LECTIN"/>
    <property type="match status" value="1"/>
</dbReference>
<dbReference type="Gene3D" id="3.40.50.1110">
    <property type="entry name" value="SGNH hydrolase"/>
    <property type="match status" value="1"/>
</dbReference>
<gene>
    <name evidence="2" type="ORF">GO495_12820</name>
</gene>
<dbReference type="InterPro" id="IPR052762">
    <property type="entry name" value="PCW_deacetylase/CE"/>
</dbReference>
<comment type="caution">
    <text evidence="2">The sequence shown here is derived from an EMBL/GenBank/DDBJ whole genome shotgun (WGS) entry which is preliminary data.</text>
</comment>
<dbReference type="Pfam" id="PF17996">
    <property type="entry name" value="CE2_N"/>
    <property type="match status" value="1"/>
</dbReference>
<dbReference type="SUPFAM" id="SSF50370">
    <property type="entry name" value="Ricin B-like lectins"/>
    <property type="match status" value="1"/>
</dbReference>
<dbReference type="SUPFAM" id="SSF52266">
    <property type="entry name" value="SGNH hydrolase"/>
    <property type="match status" value="1"/>
</dbReference>
<dbReference type="OrthoDB" id="9801375at2"/>
<organism evidence="2 3">
    <name type="scientific">Chitinophaga oryziterrae</name>
    <dbReference type="NCBI Taxonomy" id="1031224"/>
    <lineage>
        <taxon>Bacteria</taxon>
        <taxon>Pseudomonadati</taxon>
        <taxon>Bacteroidota</taxon>
        <taxon>Chitinophagia</taxon>
        <taxon>Chitinophagales</taxon>
        <taxon>Chitinophagaceae</taxon>
        <taxon>Chitinophaga</taxon>
    </lineage>
</organism>
<name>A0A6N8JBH3_9BACT</name>
<sequence>MRIRNLMLLIVVSFLLNSCAKKELIRIDNKLAVVANASTVSGSLGDTNIKYFGRWDFTDASQYISYWGGAYIKVNFTGTTVKIKVGNTSNFYAKIDNGPWVSYNQSGGTINLTAVPLAGGTHSLSVAQGRDYDYLFNFQGLILDAGAVTSAPTALTSLIEYIGDSITAGYLDEQTNVSDYAWVCSENLNTEHTQIAYPGIWLMGGMDTQYFKLQTPNYPSSPAWDFTRYTPDLIVINLGTNDNPSVISDSVFQKGYISFLTNIRTKFPQAEIFVLRTFLGLWASPTSAAVSARNAAGDSRVHYINTQGWLAQNTSDYLPDNLHPSVSGHIKAANLLQPILAPYINGNQTIPNGTYKIINRNSGLALDAAGQGTVNGTPVQQWNYNGGGNQQWTVKNLGNNQYEISGVQSGKSLDVKGESVLDGAAIQLYDYSGGNHQKWVITPASAGYYTITSVQSGKVAEVAAQSTVAGAMVNQYTSNGGNHQQWAFQTP</sequence>
<dbReference type="PANTHER" id="PTHR37834">
    <property type="entry name" value="GDSL-LIKE LIPASE/ACYLHYDROLASE DOMAIN PROTEIN (AFU_ORTHOLOGUE AFUA_2G00620)"/>
    <property type="match status" value="1"/>
</dbReference>
<dbReference type="EMBL" id="WRXO01000003">
    <property type="protein sequence ID" value="MVT41472.1"/>
    <property type="molecule type" value="Genomic_DNA"/>
</dbReference>
<dbReference type="InterPro" id="IPR036514">
    <property type="entry name" value="SGNH_hydro_sf"/>
</dbReference>
<dbReference type="InterPro" id="IPR040794">
    <property type="entry name" value="CE2_N"/>
</dbReference>
<dbReference type="InterPro" id="IPR035992">
    <property type="entry name" value="Ricin_B-like_lectins"/>
</dbReference>
<protein>
    <recommendedName>
        <fullName evidence="1">Ricin B lectin domain-containing protein</fullName>
    </recommendedName>
</protein>